<evidence type="ECO:0008006" key="3">
    <source>
        <dbReference type="Google" id="ProtNLM"/>
    </source>
</evidence>
<reference evidence="2" key="1">
    <citation type="submission" date="2017-09" db="EMBL/GenBank/DDBJ databases">
        <title>Depth-based differentiation of microbial function through sediment-hosted aquifers and enrichment of novel symbionts in the deep terrestrial subsurface.</title>
        <authorList>
            <person name="Probst A.J."/>
            <person name="Ladd B."/>
            <person name="Jarett J.K."/>
            <person name="Geller-Mcgrath D.E."/>
            <person name="Sieber C.M.K."/>
            <person name="Emerson J.B."/>
            <person name="Anantharaman K."/>
            <person name="Thomas B.C."/>
            <person name="Malmstrom R."/>
            <person name="Stieglmeier M."/>
            <person name="Klingl A."/>
            <person name="Woyke T."/>
            <person name="Ryan C.M."/>
            <person name="Banfield J.F."/>
        </authorList>
    </citation>
    <scope>NUCLEOTIDE SEQUENCE [LARGE SCALE GENOMIC DNA]</scope>
</reference>
<organism evidence="1 2">
    <name type="scientific">bacterium (Candidatus Gribaldobacteria) CG10_big_fil_rev_8_21_14_0_10_41_12</name>
    <dbReference type="NCBI Taxonomy" id="2014277"/>
    <lineage>
        <taxon>Bacteria</taxon>
        <taxon>Candidatus Gribaldobacteria</taxon>
    </lineage>
</organism>
<gene>
    <name evidence="1" type="ORF">COU03_00460</name>
</gene>
<dbReference type="InterPro" id="IPR002514">
    <property type="entry name" value="Transposase_8"/>
</dbReference>
<dbReference type="GO" id="GO:0006313">
    <property type="term" value="P:DNA transposition"/>
    <property type="evidence" value="ECO:0007669"/>
    <property type="project" value="InterPro"/>
</dbReference>
<protein>
    <recommendedName>
        <fullName evidence="3">Transposase</fullName>
    </recommendedName>
</protein>
<comment type="caution">
    <text evidence="1">The sequence shown here is derived from an EMBL/GenBank/DDBJ whole genome shotgun (WGS) entry which is preliminary data.</text>
</comment>
<dbReference type="GO" id="GO:0004803">
    <property type="term" value="F:transposase activity"/>
    <property type="evidence" value="ECO:0007669"/>
    <property type="project" value="InterPro"/>
</dbReference>
<dbReference type="Pfam" id="PF01527">
    <property type="entry name" value="HTH_Tnp_1"/>
    <property type="match status" value="1"/>
</dbReference>
<dbReference type="EMBL" id="PFAV01000007">
    <property type="protein sequence ID" value="PIR91788.1"/>
    <property type="molecule type" value="Genomic_DNA"/>
</dbReference>
<accession>A0A2H0UYA3</accession>
<sequence length="92" mass="10628">MSKRKYTSQFKASLVIQYLKGGRSQAEICRENSINPNLLNKRVGQFQNQASSIFEQGKQNEHQKRIEKLERIIGKQTVEINFLKRGLSSFSP</sequence>
<dbReference type="AlphaFoldDB" id="A0A2H0UYA3"/>
<dbReference type="InterPro" id="IPR009057">
    <property type="entry name" value="Homeodomain-like_sf"/>
</dbReference>
<evidence type="ECO:0000313" key="2">
    <source>
        <dbReference type="Proteomes" id="UP000228906"/>
    </source>
</evidence>
<dbReference type="Proteomes" id="UP000228906">
    <property type="component" value="Unassembled WGS sequence"/>
</dbReference>
<name>A0A2H0UYA3_9BACT</name>
<dbReference type="SUPFAM" id="SSF46689">
    <property type="entry name" value="Homeodomain-like"/>
    <property type="match status" value="1"/>
</dbReference>
<evidence type="ECO:0000313" key="1">
    <source>
        <dbReference type="EMBL" id="PIR91788.1"/>
    </source>
</evidence>
<proteinExistence type="predicted"/>
<dbReference type="GO" id="GO:0003677">
    <property type="term" value="F:DNA binding"/>
    <property type="evidence" value="ECO:0007669"/>
    <property type="project" value="InterPro"/>
</dbReference>